<evidence type="ECO:0000259" key="2">
    <source>
        <dbReference type="SMART" id="SM00355"/>
    </source>
</evidence>
<feature type="region of interest" description="Disordered" evidence="1">
    <location>
        <begin position="70"/>
        <end position="101"/>
    </location>
</feature>
<evidence type="ECO:0000313" key="3">
    <source>
        <dbReference type="EMBL" id="KAK3168250.1"/>
    </source>
</evidence>
<dbReference type="SMART" id="SM00355">
    <property type="entry name" value="ZnF_C2H2"/>
    <property type="match status" value="2"/>
</dbReference>
<evidence type="ECO:0000313" key="4">
    <source>
        <dbReference type="Proteomes" id="UP001276659"/>
    </source>
</evidence>
<evidence type="ECO:0000256" key="1">
    <source>
        <dbReference type="SAM" id="MobiDB-lite"/>
    </source>
</evidence>
<dbReference type="InterPro" id="IPR013087">
    <property type="entry name" value="Znf_C2H2_type"/>
</dbReference>
<dbReference type="Gene3D" id="3.30.160.60">
    <property type="entry name" value="Classic Zinc Finger"/>
    <property type="match status" value="1"/>
</dbReference>
<keyword evidence="4" id="KW-1185">Reference proteome</keyword>
<protein>
    <recommendedName>
        <fullName evidence="2">C2H2-type domain-containing protein</fullName>
    </recommendedName>
</protein>
<dbReference type="Proteomes" id="UP001276659">
    <property type="component" value="Unassembled WGS sequence"/>
</dbReference>
<accession>A0AAE0DGD3</accession>
<proteinExistence type="predicted"/>
<feature type="domain" description="C2H2-type" evidence="2">
    <location>
        <begin position="212"/>
        <end position="241"/>
    </location>
</feature>
<feature type="region of interest" description="Disordered" evidence="1">
    <location>
        <begin position="238"/>
        <end position="261"/>
    </location>
</feature>
<organism evidence="3 4">
    <name type="scientific">Lepraria neglecta</name>
    <dbReference type="NCBI Taxonomy" id="209136"/>
    <lineage>
        <taxon>Eukaryota</taxon>
        <taxon>Fungi</taxon>
        <taxon>Dikarya</taxon>
        <taxon>Ascomycota</taxon>
        <taxon>Pezizomycotina</taxon>
        <taxon>Lecanoromycetes</taxon>
        <taxon>OSLEUM clade</taxon>
        <taxon>Lecanoromycetidae</taxon>
        <taxon>Lecanorales</taxon>
        <taxon>Lecanorineae</taxon>
        <taxon>Stereocaulaceae</taxon>
        <taxon>Lepraria</taxon>
    </lineage>
</organism>
<sequence>MCFVGPVRFQGYEDLGSLPLTKPAFDDIAIDPPINREPHPNVIAVQEYSAWKPDDHFGVNLDSTLDSGAQESKFNTGLESGDEDPVPSNPEASAGTPVETDANQASASGLVKICTCITCLEVGTFEPDYHFNSNGTLKDLTCRISHCQHVIGSFNSWRFDKNDRKKHERSHFGPQGKYACAENGCHFGSKKFSDLQRHYTSKHCTNPGSKKFPCPEIGCKYSGNSGFTRKDKLKSHQKNIHEGKFKPGKPYRVIKPTASGN</sequence>
<gene>
    <name evidence="3" type="ORF">OEA41_004696</name>
</gene>
<comment type="caution">
    <text evidence="3">The sequence shown here is derived from an EMBL/GenBank/DDBJ whole genome shotgun (WGS) entry which is preliminary data.</text>
</comment>
<dbReference type="EMBL" id="JASNWA010000010">
    <property type="protein sequence ID" value="KAK3168250.1"/>
    <property type="molecule type" value="Genomic_DNA"/>
</dbReference>
<feature type="domain" description="C2H2-type" evidence="2">
    <location>
        <begin position="178"/>
        <end position="203"/>
    </location>
</feature>
<name>A0AAE0DGD3_9LECA</name>
<dbReference type="AlphaFoldDB" id="A0AAE0DGD3"/>
<reference evidence="3" key="1">
    <citation type="submission" date="2022-11" db="EMBL/GenBank/DDBJ databases">
        <title>Chromosomal genome sequence assembly and mating type (MAT) locus characterization of the leprose asexual lichenized fungus Lepraria neglecta (Nyl.) Erichsen.</title>
        <authorList>
            <person name="Allen J.L."/>
            <person name="Pfeffer B."/>
        </authorList>
    </citation>
    <scope>NUCLEOTIDE SEQUENCE</scope>
    <source>
        <strain evidence="3">Allen 5258</strain>
    </source>
</reference>